<comment type="subcellular location">
    <subcellularLocation>
        <location evidence="1">Membrane</location>
        <topology evidence="1">Single-pass type IV membrane protein</topology>
    </subcellularLocation>
</comment>
<name>A0A9D4SZW2_RHISA</name>
<sequence>MDRTKLFKEICGLMVLERGEDCSSESVLTGPPATKRSSRAHKILRSITTMKDFLLSRRRDYVLCTLSPESRCVVVDRERRRTDQMVEQFARDVRAAIEAFSSSHKSGDSLQRSLQARQHRMSVRSLLLDYLSTTCQVYAEMKAAYVKRLCDRHRWSRLSSPYRRLGPSNSRGYSSLLPAPLIKGLRQLSSAASKMVTVGSWFQSSEESESPRDSTAPDLSLTYEECLQFEEESKILMDRLNCPREIVRDIESQVIDIACLQRVLTGHIWSKRMTLSGLPWQPNMLVQM</sequence>
<keyword evidence="10" id="KW-1185">Reference proteome</keyword>
<dbReference type="OrthoDB" id="6488295at2759"/>
<gene>
    <name evidence="9" type="ORF">HPB52_019806</name>
</gene>
<keyword evidence="8" id="KW-0472">Membrane</keyword>
<evidence type="ECO:0000256" key="7">
    <source>
        <dbReference type="ARBA" id="ARBA00023054"/>
    </source>
</evidence>
<dbReference type="EMBL" id="JABSTV010001249">
    <property type="protein sequence ID" value="KAH7963165.1"/>
    <property type="molecule type" value="Genomic_DNA"/>
</dbReference>
<comment type="caution">
    <text evidence="9">The sequence shown here is derived from an EMBL/GenBank/DDBJ whole genome shotgun (WGS) entry which is preliminary data.</text>
</comment>
<organism evidence="9 10">
    <name type="scientific">Rhipicephalus sanguineus</name>
    <name type="common">Brown dog tick</name>
    <name type="synonym">Ixodes sanguineus</name>
    <dbReference type="NCBI Taxonomy" id="34632"/>
    <lineage>
        <taxon>Eukaryota</taxon>
        <taxon>Metazoa</taxon>
        <taxon>Ecdysozoa</taxon>
        <taxon>Arthropoda</taxon>
        <taxon>Chelicerata</taxon>
        <taxon>Arachnida</taxon>
        <taxon>Acari</taxon>
        <taxon>Parasitiformes</taxon>
        <taxon>Ixodida</taxon>
        <taxon>Ixodoidea</taxon>
        <taxon>Ixodidae</taxon>
        <taxon>Rhipicephalinae</taxon>
        <taxon>Rhipicephalus</taxon>
        <taxon>Rhipicephalus</taxon>
    </lineage>
</organism>
<dbReference type="Proteomes" id="UP000821837">
    <property type="component" value="Chromosome 3"/>
</dbReference>
<evidence type="ECO:0000256" key="8">
    <source>
        <dbReference type="ARBA" id="ARBA00023136"/>
    </source>
</evidence>
<evidence type="ECO:0000313" key="10">
    <source>
        <dbReference type="Proteomes" id="UP000821837"/>
    </source>
</evidence>
<dbReference type="GO" id="GO:0031201">
    <property type="term" value="C:SNARE complex"/>
    <property type="evidence" value="ECO:0007669"/>
    <property type="project" value="TreeGrafter"/>
</dbReference>
<keyword evidence="6" id="KW-1133">Transmembrane helix</keyword>
<reference evidence="9" key="2">
    <citation type="submission" date="2021-09" db="EMBL/GenBank/DDBJ databases">
        <authorList>
            <person name="Jia N."/>
            <person name="Wang J."/>
            <person name="Shi W."/>
            <person name="Du L."/>
            <person name="Sun Y."/>
            <person name="Zhan W."/>
            <person name="Jiang J."/>
            <person name="Wang Q."/>
            <person name="Zhang B."/>
            <person name="Ji P."/>
            <person name="Sakyi L.B."/>
            <person name="Cui X."/>
            <person name="Yuan T."/>
            <person name="Jiang B."/>
            <person name="Yang W."/>
            <person name="Lam T.T.-Y."/>
            <person name="Chang Q."/>
            <person name="Ding S."/>
            <person name="Wang X."/>
            <person name="Zhu J."/>
            <person name="Ruan X."/>
            <person name="Zhao L."/>
            <person name="Wei J."/>
            <person name="Que T."/>
            <person name="Du C."/>
            <person name="Cheng J."/>
            <person name="Dai P."/>
            <person name="Han X."/>
            <person name="Huang E."/>
            <person name="Gao Y."/>
            <person name="Liu J."/>
            <person name="Shao H."/>
            <person name="Ye R."/>
            <person name="Li L."/>
            <person name="Wei W."/>
            <person name="Wang X."/>
            <person name="Wang C."/>
            <person name="Huo Q."/>
            <person name="Li W."/>
            <person name="Guo W."/>
            <person name="Chen H."/>
            <person name="Chen S."/>
            <person name="Zhou L."/>
            <person name="Zhou L."/>
            <person name="Ni X."/>
            <person name="Tian J."/>
            <person name="Zhou Y."/>
            <person name="Sheng Y."/>
            <person name="Liu T."/>
            <person name="Pan Y."/>
            <person name="Xia L."/>
            <person name="Li J."/>
            <person name="Zhao F."/>
            <person name="Cao W."/>
        </authorList>
    </citation>
    <scope>NUCLEOTIDE SEQUENCE</scope>
    <source>
        <strain evidence="9">Rsan-2018</strain>
        <tissue evidence="9">Larvae</tissue>
    </source>
</reference>
<evidence type="ECO:0000256" key="4">
    <source>
        <dbReference type="ARBA" id="ARBA00022692"/>
    </source>
</evidence>
<dbReference type="PANTHER" id="PTHR15959:SF0">
    <property type="entry name" value="SYNTAXIN-18"/>
    <property type="match status" value="1"/>
</dbReference>
<comment type="similarity">
    <text evidence="2">Belongs to the syntaxin family.</text>
</comment>
<evidence type="ECO:0000256" key="2">
    <source>
        <dbReference type="ARBA" id="ARBA00009063"/>
    </source>
</evidence>
<evidence type="ECO:0000256" key="3">
    <source>
        <dbReference type="ARBA" id="ARBA00022448"/>
    </source>
</evidence>
<dbReference type="GO" id="GO:0005783">
    <property type="term" value="C:endoplasmic reticulum"/>
    <property type="evidence" value="ECO:0007669"/>
    <property type="project" value="TreeGrafter"/>
</dbReference>
<reference evidence="9" key="1">
    <citation type="journal article" date="2020" name="Cell">
        <title>Large-Scale Comparative Analyses of Tick Genomes Elucidate Their Genetic Diversity and Vector Capacities.</title>
        <authorList>
            <consortium name="Tick Genome and Microbiome Consortium (TIGMIC)"/>
            <person name="Jia N."/>
            <person name="Wang J."/>
            <person name="Shi W."/>
            <person name="Du L."/>
            <person name="Sun Y."/>
            <person name="Zhan W."/>
            <person name="Jiang J.F."/>
            <person name="Wang Q."/>
            <person name="Zhang B."/>
            <person name="Ji P."/>
            <person name="Bell-Sakyi L."/>
            <person name="Cui X.M."/>
            <person name="Yuan T.T."/>
            <person name="Jiang B.G."/>
            <person name="Yang W.F."/>
            <person name="Lam T.T."/>
            <person name="Chang Q.C."/>
            <person name="Ding S.J."/>
            <person name="Wang X.J."/>
            <person name="Zhu J.G."/>
            <person name="Ruan X.D."/>
            <person name="Zhao L."/>
            <person name="Wei J.T."/>
            <person name="Ye R.Z."/>
            <person name="Que T.C."/>
            <person name="Du C.H."/>
            <person name="Zhou Y.H."/>
            <person name="Cheng J.X."/>
            <person name="Dai P.F."/>
            <person name="Guo W.B."/>
            <person name="Han X.H."/>
            <person name="Huang E.J."/>
            <person name="Li L.F."/>
            <person name="Wei W."/>
            <person name="Gao Y.C."/>
            <person name="Liu J.Z."/>
            <person name="Shao H.Z."/>
            <person name="Wang X."/>
            <person name="Wang C.C."/>
            <person name="Yang T.C."/>
            <person name="Huo Q.B."/>
            <person name="Li W."/>
            <person name="Chen H.Y."/>
            <person name="Chen S.E."/>
            <person name="Zhou L.G."/>
            <person name="Ni X.B."/>
            <person name="Tian J.H."/>
            <person name="Sheng Y."/>
            <person name="Liu T."/>
            <person name="Pan Y.S."/>
            <person name="Xia L.Y."/>
            <person name="Li J."/>
            <person name="Zhao F."/>
            <person name="Cao W.C."/>
        </authorList>
    </citation>
    <scope>NUCLEOTIDE SEQUENCE</scope>
    <source>
        <strain evidence="9">Rsan-2018</strain>
    </source>
</reference>
<evidence type="ECO:0000256" key="5">
    <source>
        <dbReference type="ARBA" id="ARBA00022927"/>
    </source>
</evidence>
<dbReference type="AlphaFoldDB" id="A0A9D4SZW2"/>
<protein>
    <submittedName>
        <fullName evidence="9">Uncharacterized protein</fullName>
    </submittedName>
</protein>
<evidence type="ECO:0000256" key="1">
    <source>
        <dbReference type="ARBA" id="ARBA00004211"/>
    </source>
</evidence>
<keyword evidence="3" id="KW-0813">Transport</keyword>
<accession>A0A9D4SZW2</accession>
<evidence type="ECO:0000256" key="6">
    <source>
        <dbReference type="ARBA" id="ARBA00022989"/>
    </source>
</evidence>
<dbReference type="GO" id="GO:0006890">
    <property type="term" value="P:retrograde vesicle-mediated transport, Golgi to endoplasmic reticulum"/>
    <property type="evidence" value="ECO:0007669"/>
    <property type="project" value="TreeGrafter"/>
</dbReference>
<dbReference type="VEuPathDB" id="VectorBase:RSAN_037319"/>
<keyword evidence="4" id="KW-0812">Transmembrane</keyword>
<keyword evidence="7" id="KW-0175">Coiled coil</keyword>
<evidence type="ECO:0000313" key="9">
    <source>
        <dbReference type="EMBL" id="KAH7963165.1"/>
    </source>
</evidence>
<proteinExistence type="inferred from homology"/>
<dbReference type="GO" id="GO:0015031">
    <property type="term" value="P:protein transport"/>
    <property type="evidence" value="ECO:0007669"/>
    <property type="project" value="UniProtKB-KW"/>
</dbReference>
<dbReference type="PANTHER" id="PTHR15959">
    <property type="entry name" value="SYNTAXIN-18"/>
    <property type="match status" value="1"/>
</dbReference>
<dbReference type="OMA" id="MVEQFAR"/>
<keyword evidence="5" id="KW-0653">Protein transport</keyword>